<feature type="domain" description="M23ase beta-sheet core" evidence="3">
    <location>
        <begin position="317"/>
        <end position="408"/>
    </location>
</feature>
<keyword evidence="5" id="KW-1185">Reference proteome</keyword>
<accession>A0ABV8ELQ4</accession>
<evidence type="ECO:0000313" key="5">
    <source>
        <dbReference type="Proteomes" id="UP001595766"/>
    </source>
</evidence>
<dbReference type="EMBL" id="JBHSAV010000053">
    <property type="protein sequence ID" value="MFC3977072.1"/>
    <property type="molecule type" value="Genomic_DNA"/>
</dbReference>
<sequence length="415" mass="47195">MKSKFYFLLTISLGMMLSPGMDLHAQTAKSRAQLEKEKDLVQKRLLEFDKILKQTAESKRVSLGQLNVVSKQLETRVTYIRTLSSEISLINREIAETEVRIKSLENDLKNLKEEYSKMVYTSSKLNQGLTMTSFIFSSSTFKQFYMRIKYLKQYTDARKKQVEQIEKVTAELANQRVKLEDKKIEKQQVINKEEEQRKQLSAARTDQQKIVTNLEKQEVDLRKKIAEARKQQENLNNLIKRAIEEEIRRAEAEAKKANSTATKSSGSAIPLTPEAAALSSSFAGNKGKLPWPVESGFVSKRFGTHPHPTLKGIVEDNDGVDIQTNPNSNVRTVFDGEVTKVATVPGYGGTILIKHGEYYTMYSKLKVINVKAGEKVKAKQIIGQVYTNKEGIAEVHFETWKGLQPLDPSTWLMRR</sequence>
<evidence type="ECO:0000259" key="3">
    <source>
        <dbReference type="Pfam" id="PF01551"/>
    </source>
</evidence>
<comment type="caution">
    <text evidence="4">The sequence shown here is derived from an EMBL/GenBank/DDBJ whole genome shotgun (WGS) entry which is preliminary data.</text>
</comment>
<name>A0ABV8ELQ4_9BACT</name>
<gene>
    <name evidence="4" type="ORF">ACFOUP_11850</name>
</gene>
<dbReference type="Gene3D" id="2.70.70.10">
    <property type="entry name" value="Glucose Permease (Domain IIA)"/>
    <property type="match status" value="1"/>
</dbReference>
<keyword evidence="1" id="KW-0732">Signal</keyword>
<dbReference type="CDD" id="cd12797">
    <property type="entry name" value="M23_peptidase"/>
    <property type="match status" value="1"/>
</dbReference>
<dbReference type="InterPro" id="IPR016047">
    <property type="entry name" value="M23ase_b-sheet_dom"/>
</dbReference>
<proteinExistence type="predicted"/>
<reference evidence="5" key="1">
    <citation type="journal article" date="2019" name="Int. J. Syst. Evol. Microbiol.">
        <title>The Global Catalogue of Microorganisms (GCM) 10K type strain sequencing project: providing services to taxonomists for standard genome sequencing and annotation.</title>
        <authorList>
            <consortium name="The Broad Institute Genomics Platform"/>
            <consortium name="The Broad Institute Genome Sequencing Center for Infectious Disease"/>
            <person name="Wu L."/>
            <person name="Ma J."/>
        </authorList>
    </citation>
    <scope>NUCLEOTIDE SEQUENCE [LARGE SCALE GENOMIC DNA]</scope>
    <source>
        <strain evidence="5">CECT 8551</strain>
    </source>
</reference>
<dbReference type="GO" id="GO:0016787">
    <property type="term" value="F:hydrolase activity"/>
    <property type="evidence" value="ECO:0007669"/>
    <property type="project" value="UniProtKB-KW"/>
</dbReference>
<protein>
    <submittedName>
        <fullName evidence="4">Murein hydrolase activator EnvC family protein</fullName>
    </submittedName>
</protein>
<evidence type="ECO:0000256" key="2">
    <source>
        <dbReference type="SAM" id="Coils"/>
    </source>
</evidence>
<dbReference type="Pfam" id="PF01551">
    <property type="entry name" value="Peptidase_M23"/>
    <property type="match status" value="1"/>
</dbReference>
<feature type="coiled-coil region" evidence="2">
    <location>
        <begin position="151"/>
        <end position="260"/>
    </location>
</feature>
<evidence type="ECO:0000313" key="4">
    <source>
        <dbReference type="EMBL" id="MFC3977072.1"/>
    </source>
</evidence>
<dbReference type="PANTHER" id="PTHR21666:SF289">
    <property type="entry name" value="L-ALA--D-GLU ENDOPEPTIDASE"/>
    <property type="match status" value="1"/>
</dbReference>
<dbReference type="InterPro" id="IPR011055">
    <property type="entry name" value="Dup_hybrid_motif"/>
</dbReference>
<keyword evidence="2" id="KW-0175">Coiled coil</keyword>
<dbReference type="SUPFAM" id="SSF51261">
    <property type="entry name" value="Duplicated hybrid motif"/>
    <property type="match status" value="1"/>
</dbReference>
<dbReference type="Proteomes" id="UP001595766">
    <property type="component" value="Unassembled WGS sequence"/>
</dbReference>
<dbReference type="Gene3D" id="6.10.250.3150">
    <property type="match status" value="1"/>
</dbReference>
<dbReference type="PANTHER" id="PTHR21666">
    <property type="entry name" value="PEPTIDASE-RELATED"/>
    <property type="match status" value="1"/>
</dbReference>
<keyword evidence="4" id="KW-0378">Hydrolase</keyword>
<organism evidence="4 5">
    <name type="scientific">Belliella kenyensis</name>
    <dbReference type="NCBI Taxonomy" id="1472724"/>
    <lineage>
        <taxon>Bacteria</taxon>
        <taxon>Pseudomonadati</taxon>
        <taxon>Bacteroidota</taxon>
        <taxon>Cytophagia</taxon>
        <taxon>Cytophagales</taxon>
        <taxon>Cyclobacteriaceae</taxon>
        <taxon>Belliella</taxon>
    </lineage>
</organism>
<dbReference type="RefSeq" id="WP_241291525.1">
    <property type="nucleotide sequence ID" value="NZ_JAKZGR010000002.1"/>
</dbReference>
<evidence type="ECO:0000256" key="1">
    <source>
        <dbReference type="ARBA" id="ARBA00022729"/>
    </source>
</evidence>
<dbReference type="InterPro" id="IPR050570">
    <property type="entry name" value="Cell_wall_metabolism_enzyme"/>
</dbReference>
<feature type="coiled-coil region" evidence="2">
    <location>
        <begin position="80"/>
        <end position="121"/>
    </location>
</feature>